<dbReference type="EMBL" id="PKPP01004963">
    <property type="protein sequence ID" value="PWA62030.1"/>
    <property type="molecule type" value="Genomic_DNA"/>
</dbReference>
<evidence type="ECO:0000313" key="2">
    <source>
        <dbReference type="EMBL" id="PWA62030.1"/>
    </source>
</evidence>
<keyword evidence="1" id="KW-0472">Membrane</keyword>
<evidence type="ECO:0000313" key="3">
    <source>
        <dbReference type="Proteomes" id="UP000245207"/>
    </source>
</evidence>
<gene>
    <name evidence="2" type="ORF">CTI12_AA367670</name>
</gene>
<organism evidence="2 3">
    <name type="scientific">Artemisia annua</name>
    <name type="common">Sweet wormwood</name>
    <dbReference type="NCBI Taxonomy" id="35608"/>
    <lineage>
        <taxon>Eukaryota</taxon>
        <taxon>Viridiplantae</taxon>
        <taxon>Streptophyta</taxon>
        <taxon>Embryophyta</taxon>
        <taxon>Tracheophyta</taxon>
        <taxon>Spermatophyta</taxon>
        <taxon>Magnoliopsida</taxon>
        <taxon>eudicotyledons</taxon>
        <taxon>Gunneridae</taxon>
        <taxon>Pentapetalae</taxon>
        <taxon>asterids</taxon>
        <taxon>campanulids</taxon>
        <taxon>Asterales</taxon>
        <taxon>Asteraceae</taxon>
        <taxon>Asteroideae</taxon>
        <taxon>Anthemideae</taxon>
        <taxon>Artemisiinae</taxon>
        <taxon>Artemisia</taxon>
    </lineage>
</organism>
<sequence>MAGHSVLLEEVAFAANSHFINDQLYVLFNREVLEAEHGVTELERRCVQQVERICQREDYIRDLRKVRGFRAANGVLYMRQIVDEEEDKLDRLNMMLVDACRALQRSRHYVTMVYLQTENALKFSWFFVFCLVHIGFVIFAAVALPVVFKGKSLGSSISLDLGYSVSSLCSASGLFSYNGSSYGRSQATAKYNGWLYLKNKTGNIYNLDTKMFTLTQAEWEDFKQKFFGIWVQIHRRAGSLQSNPLPYLELCEIVFQSLTAKTGAHYCYVYVSSLHSVKERKKKKRYYFSNVGSSVYIRVIARK</sequence>
<name>A0A2U1ML81_ARTAN</name>
<dbReference type="Proteomes" id="UP000245207">
    <property type="component" value="Unassembled WGS sequence"/>
</dbReference>
<dbReference type="AlphaFoldDB" id="A0A2U1ML81"/>
<keyword evidence="1" id="KW-1133">Transmembrane helix</keyword>
<feature type="transmembrane region" description="Helical" evidence="1">
    <location>
        <begin position="123"/>
        <end position="148"/>
    </location>
</feature>
<proteinExistence type="predicted"/>
<accession>A0A2U1ML81</accession>
<keyword evidence="1" id="KW-0812">Transmembrane</keyword>
<evidence type="ECO:0000256" key="1">
    <source>
        <dbReference type="SAM" id="Phobius"/>
    </source>
</evidence>
<comment type="caution">
    <text evidence="2">The sequence shown here is derived from an EMBL/GenBank/DDBJ whole genome shotgun (WGS) entry which is preliminary data.</text>
</comment>
<dbReference type="OrthoDB" id="242866at2759"/>
<reference evidence="2 3" key="1">
    <citation type="journal article" date="2018" name="Mol. Plant">
        <title>The genome of Artemisia annua provides insight into the evolution of Asteraceae family and artemisinin biosynthesis.</title>
        <authorList>
            <person name="Shen Q."/>
            <person name="Zhang L."/>
            <person name="Liao Z."/>
            <person name="Wang S."/>
            <person name="Yan T."/>
            <person name="Shi P."/>
            <person name="Liu M."/>
            <person name="Fu X."/>
            <person name="Pan Q."/>
            <person name="Wang Y."/>
            <person name="Lv Z."/>
            <person name="Lu X."/>
            <person name="Zhang F."/>
            <person name="Jiang W."/>
            <person name="Ma Y."/>
            <person name="Chen M."/>
            <person name="Hao X."/>
            <person name="Li L."/>
            <person name="Tang Y."/>
            <person name="Lv G."/>
            <person name="Zhou Y."/>
            <person name="Sun X."/>
            <person name="Brodelius P.E."/>
            <person name="Rose J.K.C."/>
            <person name="Tang K."/>
        </authorList>
    </citation>
    <scope>NUCLEOTIDE SEQUENCE [LARGE SCALE GENOMIC DNA]</scope>
    <source>
        <strain evidence="3">cv. Huhao1</strain>
        <tissue evidence="2">Leaf</tissue>
    </source>
</reference>
<keyword evidence="3" id="KW-1185">Reference proteome</keyword>
<protein>
    <submittedName>
        <fullName evidence="2">Myb/SANT-like domain-containing protein</fullName>
    </submittedName>
</protein>